<dbReference type="PROSITE" id="PS00108">
    <property type="entry name" value="PROTEIN_KINASE_ST"/>
    <property type="match status" value="1"/>
</dbReference>
<gene>
    <name evidence="2" type="ORF">G7Y89_g1765</name>
</gene>
<dbReference type="Proteomes" id="UP000566819">
    <property type="component" value="Unassembled WGS sequence"/>
</dbReference>
<accession>A0A8H4RXK8</accession>
<dbReference type="InterPro" id="IPR000719">
    <property type="entry name" value="Prot_kinase_dom"/>
</dbReference>
<comment type="caution">
    <text evidence="2">The sequence shown here is derived from an EMBL/GenBank/DDBJ whole genome shotgun (WGS) entry which is preliminary data.</text>
</comment>
<evidence type="ECO:0000313" key="2">
    <source>
        <dbReference type="EMBL" id="KAF4636337.1"/>
    </source>
</evidence>
<dbReference type="EMBL" id="JAAMPI010000071">
    <property type="protein sequence ID" value="KAF4636337.1"/>
    <property type="molecule type" value="Genomic_DNA"/>
</dbReference>
<dbReference type="PROSITE" id="PS50011">
    <property type="entry name" value="PROTEIN_KINASE_DOM"/>
    <property type="match status" value="1"/>
</dbReference>
<dbReference type="OrthoDB" id="4062651at2759"/>
<dbReference type="AlphaFoldDB" id="A0A8H4RXK8"/>
<dbReference type="GO" id="GO:0004672">
    <property type="term" value="F:protein kinase activity"/>
    <property type="evidence" value="ECO:0007669"/>
    <property type="project" value="InterPro"/>
</dbReference>
<dbReference type="GO" id="GO:0005524">
    <property type="term" value="F:ATP binding"/>
    <property type="evidence" value="ECO:0007669"/>
    <property type="project" value="InterPro"/>
</dbReference>
<dbReference type="SUPFAM" id="SSF56112">
    <property type="entry name" value="Protein kinase-like (PK-like)"/>
    <property type="match status" value="1"/>
</dbReference>
<reference evidence="2 3" key="1">
    <citation type="submission" date="2020-03" db="EMBL/GenBank/DDBJ databases">
        <title>Draft Genome Sequence of Cudoniella acicularis.</title>
        <authorList>
            <person name="Buettner E."/>
            <person name="Kellner H."/>
        </authorList>
    </citation>
    <scope>NUCLEOTIDE SEQUENCE [LARGE SCALE GENOMIC DNA]</scope>
    <source>
        <strain evidence="2 3">DSM 108380</strain>
    </source>
</reference>
<dbReference type="Pfam" id="PF00069">
    <property type="entry name" value="Pkinase"/>
    <property type="match status" value="1"/>
</dbReference>
<organism evidence="2 3">
    <name type="scientific">Cudoniella acicularis</name>
    <dbReference type="NCBI Taxonomy" id="354080"/>
    <lineage>
        <taxon>Eukaryota</taxon>
        <taxon>Fungi</taxon>
        <taxon>Dikarya</taxon>
        <taxon>Ascomycota</taxon>
        <taxon>Pezizomycotina</taxon>
        <taxon>Leotiomycetes</taxon>
        <taxon>Helotiales</taxon>
        <taxon>Tricladiaceae</taxon>
        <taxon>Cudoniella</taxon>
    </lineage>
</organism>
<sequence>MLRFGPGHIPSSQSFHCYKDFVQENRIFDILTQHPTCPELVASFLRFDNAEGIAWLESLGLAHGDLKPENVLVDKQDRVKIGDFDYTNFIGSEFEVCIPLYRRLLGSEAESKEGTTGKLGARTEQFALGSLFYYINYGVEVYDDQDFGEDHGLAIVERLQRMMFPRLDSNSVLDSIIDDCWHGRFQSVAALSEAISQQCDLRNYSS</sequence>
<feature type="domain" description="Protein kinase" evidence="1">
    <location>
        <begin position="1"/>
        <end position="206"/>
    </location>
</feature>
<evidence type="ECO:0000259" key="1">
    <source>
        <dbReference type="PROSITE" id="PS50011"/>
    </source>
</evidence>
<protein>
    <recommendedName>
        <fullName evidence="1">Protein kinase domain-containing protein</fullName>
    </recommendedName>
</protein>
<name>A0A8H4RXK8_9HELO</name>
<proteinExistence type="predicted"/>
<keyword evidence="3" id="KW-1185">Reference proteome</keyword>
<dbReference type="Gene3D" id="1.10.510.10">
    <property type="entry name" value="Transferase(Phosphotransferase) domain 1"/>
    <property type="match status" value="1"/>
</dbReference>
<dbReference type="InterPro" id="IPR011009">
    <property type="entry name" value="Kinase-like_dom_sf"/>
</dbReference>
<dbReference type="InterPro" id="IPR008271">
    <property type="entry name" value="Ser/Thr_kinase_AS"/>
</dbReference>
<evidence type="ECO:0000313" key="3">
    <source>
        <dbReference type="Proteomes" id="UP000566819"/>
    </source>
</evidence>